<accession>A0ACC2VS10</accession>
<name>A0ACC2VS10_9TREE</name>
<keyword evidence="2" id="KW-1185">Reference proteome</keyword>
<dbReference type="EMBL" id="JASBWS010000068">
    <property type="protein sequence ID" value="KAJ9101655.1"/>
    <property type="molecule type" value="Genomic_DNA"/>
</dbReference>
<dbReference type="Proteomes" id="UP001230649">
    <property type="component" value="Unassembled WGS sequence"/>
</dbReference>
<evidence type="ECO:0000313" key="1">
    <source>
        <dbReference type="EMBL" id="KAJ9101655.1"/>
    </source>
</evidence>
<organism evidence="1 2">
    <name type="scientific">Naganishia adeliensis</name>
    <dbReference type="NCBI Taxonomy" id="92952"/>
    <lineage>
        <taxon>Eukaryota</taxon>
        <taxon>Fungi</taxon>
        <taxon>Dikarya</taxon>
        <taxon>Basidiomycota</taxon>
        <taxon>Agaricomycotina</taxon>
        <taxon>Tremellomycetes</taxon>
        <taxon>Filobasidiales</taxon>
        <taxon>Filobasidiaceae</taxon>
        <taxon>Naganishia</taxon>
    </lineage>
</organism>
<sequence>MEPIKPRASTRISIQWSIGLPQEETDTLVLTFPRHYLDLRIYRGGHPRQGTIEWAQAGYVEQIPSETESPSLEFRPIISSVPRPPPEIENLPDQGSFRTLPNGDVEERGRMYNPSAAENQDYIEVWRRLPLHITRDDDDAGDPPCLLLECRPCTASPDIHAFVGRMGPYAAGIARIASPGYPAGTRFVAWRETFDLSQRAWRRVHTVGNAEEVNKYIPSVSAFVNGGFPEGGKQVVDGREWVVLYSSDTN</sequence>
<gene>
    <name evidence="1" type="ORF">QFC20_005188</name>
</gene>
<reference evidence="1" key="1">
    <citation type="submission" date="2023-04" db="EMBL/GenBank/DDBJ databases">
        <title>Draft Genome sequencing of Naganishia species isolated from polar environments using Oxford Nanopore Technology.</title>
        <authorList>
            <person name="Leo P."/>
            <person name="Venkateswaran K."/>
        </authorList>
    </citation>
    <scope>NUCLEOTIDE SEQUENCE</scope>
    <source>
        <strain evidence="1">MNA-CCFEE 5262</strain>
    </source>
</reference>
<comment type="caution">
    <text evidence="1">The sequence shown here is derived from an EMBL/GenBank/DDBJ whole genome shotgun (WGS) entry which is preliminary data.</text>
</comment>
<protein>
    <submittedName>
        <fullName evidence="1">Uncharacterized protein</fullName>
    </submittedName>
</protein>
<proteinExistence type="predicted"/>
<evidence type="ECO:0000313" key="2">
    <source>
        <dbReference type="Proteomes" id="UP001230649"/>
    </source>
</evidence>